<dbReference type="SUPFAM" id="SSF53474">
    <property type="entry name" value="alpha/beta-Hydrolases"/>
    <property type="match status" value="1"/>
</dbReference>
<reference evidence="3 4" key="1">
    <citation type="submission" date="2024-02" db="EMBL/GenBank/DDBJ databases">
        <authorList>
            <person name="Chen Y."/>
            <person name="Shah S."/>
            <person name="Dougan E. K."/>
            <person name="Thang M."/>
            <person name="Chan C."/>
        </authorList>
    </citation>
    <scope>NUCLEOTIDE SEQUENCE [LARGE SCALE GENOMIC DNA]</scope>
</reference>
<dbReference type="Proteomes" id="UP001642464">
    <property type="component" value="Unassembled WGS sequence"/>
</dbReference>
<keyword evidence="4" id="KW-1185">Reference proteome</keyword>
<dbReference type="PANTHER" id="PTHR48081:SF8">
    <property type="entry name" value="ALPHA_BETA HYDROLASE FOLD-3 DOMAIN-CONTAINING PROTEIN-RELATED"/>
    <property type="match status" value="1"/>
</dbReference>
<gene>
    <name evidence="3" type="ORF">SCF082_LOCUS34309</name>
</gene>
<accession>A0ABP0NWH6</accession>
<dbReference type="InterPro" id="IPR029058">
    <property type="entry name" value="AB_hydrolase_fold"/>
</dbReference>
<dbReference type="EMBL" id="CAXAMM010031335">
    <property type="protein sequence ID" value="CAK9067936.1"/>
    <property type="molecule type" value="Genomic_DNA"/>
</dbReference>
<keyword evidence="1" id="KW-0378">Hydrolase</keyword>
<evidence type="ECO:0000259" key="2">
    <source>
        <dbReference type="Pfam" id="PF07859"/>
    </source>
</evidence>
<name>A0ABP0NWH6_9DINO</name>
<organism evidence="3 4">
    <name type="scientific">Durusdinium trenchii</name>
    <dbReference type="NCBI Taxonomy" id="1381693"/>
    <lineage>
        <taxon>Eukaryota</taxon>
        <taxon>Sar</taxon>
        <taxon>Alveolata</taxon>
        <taxon>Dinophyceae</taxon>
        <taxon>Suessiales</taxon>
        <taxon>Symbiodiniaceae</taxon>
        <taxon>Durusdinium</taxon>
    </lineage>
</organism>
<dbReference type="InterPro" id="IPR050300">
    <property type="entry name" value="GDXG_lipolytic_enzyme"/>
</dbReference>
<evidence type="ECO:0000313" key="4">
    <source>
        <dbReference type="Proteomes" id="UP001642464"/>
    </source>
</evidence>
<dbReference type="Gene3D" id="3.40.50.1820">
    <property type="entry name" value="alpha/beta hydrolase"/>
    <property type="match status" value="1"/>
</dbReference>
<feature type="domain" description="Alpha/beta hydrolase fold-3" evidence="2">
    <location>
        <begin position="79"/>
        <end position="279"/>
    </location>
</feature>
<evidence type="ECO:0000313" key="3">
    <source>
        <dbReference type="EMBL" id="CAK9067936.1"/>
    </source>
</evidence>
<evidence type="ECO:0000256" key="1">
    <source>
        <dbReference type="ARBA" id="ARBA00022801"/>
    </source>
</evidence>
<dbReference type="Pfam" id="PF07859">
    <property type="entry name" value="Abhydrolase_3"/>
    <property type="match status" value="1"/>
</dbReference>
<protein>
    <submittedName>
        <fullName evidence="3">Esterase</fullName>
    </submittedName>
</protein>
<dbReference type="InterPro" id="IPR013094">
    <property type="entry name" value="AB_hydrolase_3"/>
</dbReference>
<comment type="caution">
    <text evidence="3">The sequence shown here is derived from an EMBL/GenBank/DDBJ whole genome shotgun (WGS) entry which is preliminary data.</text>
</comment>
<proteinExistence type="predicted"/>
<dbReference type="PANTHER" id="PTHR48081">
    <property type="entry name" value="AB HYDROLASE SUPERFAMILY PROTEIN C4A8.06C"/>
    <property type="match status" value="1"/>
</dbReference>
<sequence length="308" mass="33932">MTLPYTLRLGVALFRQTLRTIPRSMLVVPNVEYLQPLINKVGFPSLTLPAGVTVEPDTVAGVPGEWLLPDENSQEDTLLLWAHGGGFMFCSPGTHRQFLARVALRSQCAVFCPDYRKPPTYPFPTPHEDVWTSFKALRGGKNRIFVGGDSAGGNLALEVARLALEEDKAAGSAGVVLLSPWVDLTDTSSKSWVENQEIDFIPSQQAGIVAEIYAGDTPLEDPVVSPARRLAWPEGFPPVLLEYAGAEVFRDQIERLEELLAKNGVEVIAHCEKGQVHVYPILDFLAVEEPNMSEGFFSRLTRFLGSKR</sequence>